<evidence type="ECO:0000256" key="5">
    <source>
        <dbReference type="SAM" id="MobiDB-lite"/>
    </source>
</evidence>
<keyword evidence="2" id="KW-0812">Transmembrane</keyword>
<evidence type="ECO:0000256" key="4">
    <source>
        <dbReference type="ARBA" id="ARBA00023136"/>
    </source>
</evidence>
<dbReference type="GO" id="GO:0016020">
    <property type="term" value="C:membrane"/>
    <property type="evidence" value="ECO:0007669"/>
    <property type="project" value="UniProtKB-SubCell"/>
</dbReference>
<dbReference type="PANTHER" id="PTHR30249:SF0">
    <property type="entry name" value="PLASTIDAL GLYCOLATE_GLYCERATE TRANSLOCATOR 1, CHLOROPLASTIC"/>
    <property type="match status" value="1"/>
</dbReference>
<dbReference type="Proteomes" id="UP000236333">
    <property type="component" value="Unassembled WGS sequence"/>
</dbReference>
<protein>
    <submittedName>
        <fullName evidence="6">Uncharacterized protein</fullName>
    </submittedName>
</protein>
<evidence type="ECO:0000256" key="3">
    <source>
        <dbReference type="ARBA" id="ARBA00022989"/>
    </source>
</evidence>
<evidence type="ECO:0000313" key="6">
    <source>
        <dbReference type="EMBL" id="PNH01016.1"/>
    </source>
</evidence>
<dbReference type="InterPro" id="IPR007300">
    <property type="entry name" value="CidB/LrgB"/>
</dbReference>
<keyword evidence="4" id="KW-0472">Membrane</keyword>
<dbReference type="AlphaFoldDB" id="A0A2J7ZL70"/>
<keyword evidence="7" id="KW-1185">Reference proteome</keyword>
<sequence length="90" mass="9059">MLMLTAQHTGEGPRLPQALGSGDEACESRLKGSGVDLARALIPRSVTVALALPIAAQLDAPLSITAAAVLLQGLLGANFGPNLMSAVGIK</sequence>
<accession>A0A2J7ZL70</accession>
<comment type="subcellular location">
    <subcellularLocation>
        <location evidence="1">Membrane</location>
        <topology evidence="1">Multi-pass membrane protein</topology>
    </subcellularLocation>
</comment>
<evidence type="ECO:0000256" key="1">
    <source>
        <dbReference type="ARBA" id="ARBA00004141"/>
    </source>
</evidence>
<dbReference type="EMBL" id="PGGS01001050">
    <property type="protein sequence ID" value="PNH01016.1"/>
    <property type="molecule type" value="Genomic_DNA"/>
</dbReference>
<comment type="caution">
    <text evidence="6">The sequence shown here is derived from an EMBL/GenBank/DDBJ whole genome shotgun (WGS) entry which is preliminary data.</text>
</comment>
<feature type="non-terminal residue" evidence="6">
    <location>
        <position position="90"/>
    </location>
</feature>
<name>A0A2J7ZL70_9CHLO</name>
<reference evidence="6 7" key="1">
    <citation type="journal article" date="2017" name="Mol. Biol. Evol.">
        <title>The 4-celled Tetrabaena socialis nuclear genome reveals the essential components for genetic control of cell number at the origin of multicellularity in the volvocine lineage.</title>
        <authorList>
            <person name="Featherston J."/>
            <person name="Arakaki Y."/>
            <person name="Hanschen E.R."/>
            <person name="Ferris P.J."/>
            <person name="Michod R.E."/>
            <person name="Olson B.J.S.C."/>
            <person name="Nozaki H."/>
            <person name="Durand P.M."/>
        </authorList>
    </citation>
    <scope>NUCLEOTIDE SEQUENCE [LARGE SCALE GENOMIC DNA]</scope>
    <source>
        <strain evidence="6 7">NIES-571</strain>
    </source>
</reference>
<dbReference type="Pfam" id="PF04172">
    <property type="entry name" value="LrgB"/>
    <property type="match status" value="1"/>
</dbReference>
<keyword evidence="3" id="KW-1133">Transmembrane helix</keyword>
<feature type="region of interest" description="Disordered" evidence="5">
    <location>
        <begin position="1"/>
        <end position="23"/>
    </location>
</feature>
<dbReference type="PANTHER" id="PTHR30249">
    <property type="entry name" value="PUTATIVE SEROTONIN TRANSPORTER"/>
    <property type="match status" value="1"/>
</dbReference>
<gene>
    <name evidence="6" type="ORF">TSOC_013122</name>
</gene>
<organism evidence="6 7">
    <name type="scientific">Tetrabaena socialis</name>
    <dbReference type="NCBI Taxonomy" id="47790"/>
    <lineage>
        <taxon>Eukaryota</taxon>
        <taxon>Viridiplantae</taxon>
        <taxon>Chlorophyta</taxon>
        <taxon>core chlorophytes</taxon>
        <taxon>Chlorophyceae</taxon>
        <taxon>CS clade</taxon>
        <taxon>Chlamydomonadales</taxon>
        <taxon>Tetrabaenaceae</taxon>
        <taxon>Tetrabaena</taxon>
    </lineage>
</organism>
<evidence type="ECO:0000313" key="7">
    <source>
        <dbReference type="Proteomes" id="UP000236333"/>
    </source>
</evidence>
<evidence type="ECO:0000256" key="2">
    <source>
        <dbReference type="ARBA" id="ARBA00022692"/>
    </source>
</evidence>
<proteinExistence type="predicted"/>